<keyword evidence="2" id="KW-0547">Nucleotide-binding</keyword>
<dbReference type="InterPro" id="IPR032781">
    <property type="entry name" value="ABC_tran_Xtn"/>
</dbReference>
<feature type="domain" description="ABC transporter" evidence="8">
    <location>
        <begin position="325"/>
        <end position="539"/>
    </location>
</feature>
<evidence type="ECO:0000256" key="5">
    <source>
        <dbReference type="ARBA" id="ARBA00074044"/>
    </source>
</evidence>
<evidence type="ECO:0000256" key="1">
    <source>
        <dbReference type="ARBA" id="ARBA00022737"/>
    </source>
</evidence>
<dbReference type="InterPro" id="IPR003439">
    <property type="entry name" value="ABC_transporter-like_ATP-bd"/>
</dbReference>
<name>A0A7X6DQJ2_9BACT</name>
<dbReference type="Proteomes" id="UP000534783">
    <property type="component" value="Unassembled WGS sequence"/>
</dbReference>
<dbReference type="GO" id="GO:0016887">
    <property type="term" value="F:ATP hydrolysis activity"/>
    <property type="evidence" value="ECO:0007669"/>
    <property type="project" value="InterPro"/>
</dbReference>
<feature type="compositionally biased region" description="Basic and acidic residues" evidence="7">
    <location>
        <begin position="553"/>
        <end position="575"/>
    </location>
</feature>
<dbReference type="Pfam" id="PF00005">
    <property type="entry name" value="ABC_tran"/>
    <property type="match status" value="2"/>
</dbReference>
<dbReference type="PROSITE" id="PS50893">
    <property type="entry name" value="ABC_TRANSPORTER_2"/>
    <property type="match status" value="2"/>
</dbReference>
<evidence type="ECO:0000256" key="2">
    <source>
        <dbReference type="ARBA" id="ARBA00022741"/>
    </source>
</evidence>
<dbReference type="PANTHER" id="PTHR42855">
    <property type="entry name" value="ABC TRANSPORTER ATP-BINDING SUBUNIT"/>
    <property type="match status" value="1"/>
</dbReference>
<evidence type="ECO:0000256" key="3">
    <source>
        <dbReference type="ARBA" id="ARBA00022840"/>
    </source>
</evidence>
<evidence type="ECO:0000256" key="4">
    <source>
        <dbReference type="ARBA" id="ARBA00061551"/>
    </source>
</evidence>
<keyword evidence="6" id="KW-0175">Coiled coil</keyword>
<dbReference type="FunFam" id="3.40.50.300:FF:000070">
    <property type="entry name" value="Putative ABC transporter ATP-binding component"/>
    <property type="match status" value="1"/>
</dbReference>
<dbReference type="CDD" id="cd03221">
    <property type="entry name" value="ABCF_EF-3"/>
    <property type="match status" value="2"/>
</dbReference>
<dbReference type="InterPro" id="IPR003593">
    <property type="entry name" value="AAA+_ATPase"/>
</dbReference>
<feature type="region of interest" description="Disordered" evidence="7">
    <location>
        <begin position="544"/>
        <end position="575"/>
    </location>
</feature>
<dbReference type="FunFam" id="3.40.50.300:FF:000011">
    <property type="entry name" value="Putative ABC transporter ATP-binding component"/>
    <property type="match status" value="1"/>
</dbReference>
<feature type="domain" description="ABC transporter" evidence="8">
    <location>
        <begin position="2"/>
        <end position="258"/>
    </location>
</feature>
<evidence type="ECO:0000313" key="9">
    <source>
        <dbReference type="EMBL" id="NKE71437.1"/>
    </source>
</evidence>
<dbReference type="SMART" id="SM00382">
    <property type="entry name" value="AAA"/>
    <property type="match status" value="2"/>
</dbReference>
<evidence type="ECO:0000313" key="10">
    <source>
        <dbReference type="Proteomes" id="UP000534783"/>
    </source>
</evidence>
<dbReference type="InterPro" id="IPR017871">
    <property type="entry name" value="ABC_transporter-like_CS"/>
</dbReference>
<dbReference type="InterPro" id="IPR027417">
    <property type="entry name" value="P-loop_NTPase"/>
</dbReference>
<evidence type="ECO:0000256" key="6">
    <source>
        <dbReference type="SAM" id="Coils"/>
    </source>
</evidence>
<dbReference type="Gene3D" id="3.40.50.300">
    <property type="entry name" value="P-loop containing nucleotide triphosphate hydrolases"/>
    <property type="match status" value="2"/>
</dbReference>
<dbReference type="Pfam" id="PF12848">
    <property type="entry name" value="ABC_tran_Xtn"/>
    <property type="match status" value="1"/>
</dbReference>
<dbReference type="InterPro" id="IPR051309">
    <property type="entry name" value="ABCF_ATPase"/>
</dbReference>
<accession>A0A7X6DQJ2</accession>
<dbReference type="SUPFAM" id="SSF52540">
    <property type="entry name" value="P-loop containing nucleoside triphosphate hydrolases"/>
    <property type="match status" value="2"/>
</dbReference>
<dbReference type="PANTHER" id="PTHR42855:SF2">
    <property type="entry name" value="DRUG RESISTANCE ABC TRANSPORTER,ATP-BINDING PROTEIN"/>
    <property type="match status" value="1"/>
</dbReference>
<dbReference type="GO" id="GO:0005524">
    <property type="term" value="F:ATP binding"/>
    <property type="evidence" value="ECO:0007669"/>
    <property type="project" value="UniProtKB-KW"/>
</dbReference>
<comment type="similarity">
    <text evidence="4">Belongs to the ABC transporter superfamily. ABCF family. YbiT subfamily.</text>
</comment>
<evidence type="ECO:0000256" key="7">
    <source>
        <dbReference type="SAM" id="MobiDB-lite"/>
    </source>
</evidence>
<dbReference type="PROSITE" id="PS00211">
    <property type="entry name" value="ABC_TRANSPORTER_1"/>
    <property type="match status" value="2"/>
</dbReference>
<protein>
    <recommendedName>
        <fullName evidence="5">Probable ATP-binding protein YbiT</fullName>
    </recommendedName>
</protein>
<comment type="caution">
    <text evidence="9">The sequence shown here is derived from an EMBL/GenBank/DDBJ whole genome shotgun (WGS) entry which is preliminary data.</text>
</comment>
<reference evidence="9 10" key="1">
    <citation type="journal article" date="2020" name="Nature">
        <title>Bacterial chemolithoautotrophy via manganese oxidation.</title>
        <authorList>
            <person name="Yu H."/>
            <person name="Leadbetter J.R."/>
        </authorList>
    </citation>
    <scope>NUCLEOTIDE SEQUENCE [LARGE SCALE GENOMIC DNA]</scope>
    <source>
        <strain evidence="9 10">Mn-1</strain>
    </source>
</reference>
<evidence type="ECO:0000259" key="8">
    <source>
        <dbReference type="PROSITE" id="PS50893"/>
    </source>
</evidence>
<keyword evidence="3 9" id="KW-0067">ATP-binding</keyword>
<sequence>MISLLNITKRFGARTLLADATLQVAYGDRIALIGPNGAGKTTLLEMISRKVDPDEGEVIISKSSVVGYLPQEIIQLRGRSILEEVLSASDSINQIEATLKRIEREMHETDDMKEKERLGLHYAELQIQYESKGGYDLEHQAKQILSGLSFKEANFGKKTDTLSGGWLMRIALAKLLLSQPDILLLDEPTNHLDLESVIWLENFLKSYAGAILFISHDRPFINALADRIVEIDNGKLVNYTGNYDRYLVAKEEAAEIRQSTYENQQKKIDETKRFIDRFRAQATKARQVQSRIKQLEKMDKVELTQERKKVRFTFPQPERGGQEVITLEGIDKSYGAIKVYQGLNLTITRGQKVALVGPNGAGKSTLLKILAGVLPVDRGRRALGQKVNLSYFSQHQLESLHPNYTLLQEMQEAHPEGAQSFLRGILGAFLFSGDDVFKQVSVLSGGEKSRLALAKMLIKPANLLLLDEPTNHLDIPSRDVLEEALREYTGTICFITHDRHVIRGVANHIIEVDQGLVTVYPGDYDYYLYKKGKTAEMPASVGKGVSQYAPTSQEKEKSLLSKAEQKEQKRKEAEARNRLYREAQPLKKKIEALEKALDEKNKAYQECVALLADPNIYQEKVRFYELMERHNRLKSEIDQETALWEKLSLEYEALSQAMTTQSSPP</sequence>
<feature type="coiled-coil region" evidence="6">
    <location>
        <begin position="85"/>
        <end position="112"/>
    </location>
</feature>
<dbReference type="RefSeq" id="WP_168060070.1">
    <property type="nucleotide sequence ID" value="NZ_VTOW01000002.1"/>
</dbReference>
<keyword evidence="1" id="KW-0677">Repeat</keyword>
<proteinExistence type="inferred from homology"/>
<dbReference type="AlphaFoldDB" id="A0A7X6DQJ2"/>
<dbReference type="EMBL" id="VTOW01000002">
    <property type="protein sequence ID" value="NKE71437.1"/>
    <property type="molecule type" value="Genomic_DNA"/>
</dbReference>
<gene>
    <name evidence="9" type="ORF">MNODULE_11870</name>
</gene>
<keyword evidence="10" id="KW-1185">Reference proteome</keyword>
<organism evidence="9 10">
    <name type="scientific">Candidatus Manganitrophus noduliformans</name>
    <dbReference type="NCBI Taxonomy" id="2606439"/>
    <lineage>
        <taxon>Bacteria</taxon>
        <taxon>Pseudomonadati</taxon>
        <taxon>Nitrospirota</taxon>
        <taxon>Nitrospiria</taxon>
        <taxon>Candidatus Troglogloeales</taxon>
        <taxon>Candidatus Manganitrophaceae</taxon>
        <taxon>Candidatus Manganitrophus</taxon>
    </lineage>
</organism>